<accession>A0ABD3LVL7</accession>
<evidence type="ECO:0000313" key="2">
    <source>
        <dbReference type="Proteomes" id="UP001634007"/>
    </source>
</evidence>
<comment type="caution">
    <text evidence="1">The sequence shown here is derived from an EMBL/GenBank/DDBJ whole genome shotgun (WGS) entry which is preliminary data.</text>
</comment>
<protein>
    <submittedName>
        <fullName evidence="1">Uncharacterized protein</fullName>
    </submittedName>
</protein>
<evidence type="ECO:0000313" key="1">
    <source>
        <dbReference type="EMBL" id="KAL3754559.1"/>
    </source>
</evidence>
<gene>
    <name evidence="1" type="ORF">ACJRO7_001754</name>
</gene>
<reference evidence="1 2" key="1">
    <citation type="submission" date="2024-11" db="EMBL/GenBank/DDBJ databases">
        <title>Chromosome-level genome assembly of Eucalyptus globulus Labill. provides insights into its genome evolution.</title>
        <authorList>
            <person name="Li X."/>
        </authorList>
    </citation>
    <scope>NUCLEOTIDE SEQUENCE [LARGE SCALE GENOMIC DNA]</scope>
    <source>
        <strain evidence="1">CL2024</strain>
        <tissue evidence="1">Fresh tender leaves</tissue>
    </source>
</reference>
<proteinExistence type="predicted"/>
<organism evidence="1 2">
    <name type="scientific">Eucalyptus globulus</name>
    <name type="common">Tasmanian blue gum</name>
    <dbReference type="NCBI Taxonomy" id="34317"/>
    <lineage>
        <taxon>Eukaryota</taxon>
        <taxon>Viridiplantae</taxon>
        <taxon>Streptophyta</taxon>
        <taxon>Embryophyta</taxon>
        <taxon>Tracheophyta</taxon>
        <taxon>Spermatophyta</taxon>
        <taxon>Magnoliopsida</taxon>
        <taxon>eudicotyledons</taxon>
        <taxon>Gunneridae</taxon>
        <taxon>Pentapetalae</taxon>
        <taxon>rosids</taxon>
        <taxon>malvids</taxon>
        <taxon>Myrtales</taxon>
        <taxon>Myrtaceae</taxon>
        <taxon>Myrtoideae</taxon>
        <taxon>Eucalypteae</taxon>
        <taxon>Eucalyptus</taxon>
    </lineage>
</organism>
<dbReference type="AlphaFoldDB" id="A0ABD3LVL7"/>
<name>A0ABD3LVL7_EUCGL</name>
<dbReference type="Proteomes" id="UP001634007">
    <property type="component" value="Unassembled WGS sequence"/>
</dbReference>
<sequence>MAEFLVVPPDYCAYCLDGANPVAMPCCFLFQPSQVEPKFQRLQPPALATTSFPVLAPFDDPCCSRLATTATTTLLVPDLTLSRPSKLGALHRHPNSTTTT</sequence>
<dbReference type="EMBL" id="JBJKBG010000001">
    <property type="protein sequence ID" value="KAL3754559.1"/>
    <property type="molecule type" value="Genomic_DNA"/>
</dbReference>
<keyword evidence="2" id="KW-1185">Reference proteome</keyword>